<dbReference type="SUPFAM" id="SSF51182">
    <property type="entry name" value="RmlC-like cupins"/>
    <property type="match status" value="1"/>
</dbReference>
<gene>
    <name evidence="5" type="ORF">IAA06_00845</name>
</gene>
<sequence length="144" mass="16073">QSPKGICLGDSSCKFFHDRVSMYLSSEIVGFSVMQTEKKDGIIDELEYHDHTCEALLPMDGDVYMQVAPASGKDAVPYSQLEVFRIPKGTLVTLRPGVWHAGAFCRDKNSVNILVVLPERCYGTDCTIVKLPEDQKVKILYAEK</sequence>
<evidence type="ECO:0000313" key="5">
    <source>
        <dbReference type="EMBL" id="HJB27330.1"/>
    </source>
</evidence>
<dbReference type="InterPro" id="IPR024060">
    <property type="entry name" value="Ureidoglycolate_lyase_dom_sf"/>
</dbReference>
<reference evidence="5" key="2">
    <citation type="submission" date="2021-04" db="EMBL/GenBank/DDBJ databases">
        <authorList>
            <person name="Gilroy R."/>
        </authorList>
    </citation>
    <scope>NUCLEOTIDE SEQUENCE</scope>
    <source>
        <strain evidence="5">ChiSjej1B19-5720</strain>
    </source>
</reference>
<dbReference type="GO" id="GO:0000256">
    <property type="term" value="P:allantoin catabolic process"/>
    <property type="evidence" value="ECO:0007669"/>
    <property type="project" value="InterPro"/>
</dbReference>
<accession>A0A9D2RW16</accession>
<dbReference type="Proteomes" id="UP000823842">
    <property type="component" value="Unassembled WGS sequence"/>
</dbReference>
<dbReference type="GO" id="GO:0006144">
    <property type="term" value="P:purine nucleobase metabolic process"/>
    <property type="evidence" value="ECO:0007669"/>
    <property type="project" value="UniProtKB-KW"/>
</dbReference>
<dbReference type="EMBL" id="DWYZ01000022">
    <property type="protein sequence ID" value="HJB27330.1"/>
    <property type="molecule type" value="Genomic_DNA"/>
</dbReference>
<name>A0A9D2RW16_9FIRM</name>
<evidence type="ECO:0000313" key="6">
    <source>
        <dbReference type="Proteomes" id="UP000823842"/>
    </source>
</evidence>
<evidence type="ECO:0000256" key="1">
    <source>
        <dbReference type="ARBA" id="ARBA00011738"/>
    </source>
</evidence>
<organism evidence="5 6">
    <name type="scientific">Candidatus Blautia faecavium</name>
    <dbReference type="NCBI Taxonomy" id="2838487"/>
    <lineage>
        <taxon>Bacteria</taxon>
        <taxon>Bacillati</taxon>
        <taxon>Bacillota</taxon>
        <taxon>Clostridia</taxon>
        <taxon>Lachnospirales</taxon>
        <taxon>Lachnospiraceae</taxon>
        <taxon>Blautia</taxon>
    </lineage>
</organism>
<evidence type="ECO:0000256" key="4">
    <source>
        <dbReference type="ARBA" id="ARBA00047684"/>
    </source>
</evidence>
<dbReference type="GO" id="GO:0004848">
    <property type="term" value="F:ureidoglycolate hydrolase activity"/>
    <property type="evidence" value="ECO:0007669"/>
    <property type="project" value="InterPro"/>
</dbReference>
<comment type="catalytic activity">
    <reaction evidence="4">
        <text>(S)-ureidoglycolate = urea + glyoxylate</text>
        <dbReference type="Rhea" id="RHEA:11304"/>
        <dbReference type="ChEBI" id="CHEBI:16199"/>
        <dbReference type="ChEBI" id="CHEBI:36655"/>
        <dbReference type="ChEBI" id="CHEBI:57296"/>
        <dbReference type="EC" id="4.3.2.3"/>
    </reaction>
</comment>
<keyword evidence="2" id="KW-0659">Purine metabolism</keyword>
<protein>
    <submittedName>
        <fullName evidence="5">Ureidoglycolate lyase</fullName>
        <ecNumber evidence="5">4.3.2.3</ecNumber>
    </submittedName>
</protein>
<dbReference type="EC" id="4.3.2.3" evidence="5"/>
<reference evidence="5" key="1">
    <citation type="journal article" date="2021" name="PeerJ">
        <title>Extensive microbial diversity within the chicken gut microbiome revealed by metagenomics and culture.</title>
        <authorList>
            <person name="Gilroy R."/>
            <person name="Ravi A."/>
            <person name="Getino M."/>
            <person name="Pursley I."/>
            <person name="Horton D.L."/>
            <person name="Alikhan N.F."/>
            <person name="Baker D."/>
            <person name="Gharbi K."/>
            <person name="Hall N."/>
            <person name="Watson M."/>
            <person name="Adriaenssens E.M."/>
            <person name="Foster-Nyarko E."/>
            <person name="Jarju S."/>
            <person name="Secka A."/>
            <person name="Antonio M."/>
            <person name="Oren A."/>
            <person name="Chaudhuri R.R."/>
            <person name="La Ragione R."/>
            <person name="Hildebrand F."/>
            <person name="Pallen M.J."/>
        </authorList>
    </citation>
    <scope>NUCLEOTIDE SEQUENCE</scope>
    <source>
        <strain evidence="5">ChiSjej1B19-5720</strain>
    </source>
</reference>
<feature type="non-terminal residue" evidence="5">
    <location>
        <position position="1"/>
    </location>
</feature>
<evidence type="ECO:0000256" key="2">
    <source>
        <dbReference type="ARBA" id="ARBA00022631"/>
    </source>
</evidence>
<dbReference type="Gene3D" id="2.60.120.480">
    <property type="entry name" value="Ureidoglycolate hydrolase"/>
    <property type="match status" value="1"/>
</dbReference>
<dbReference type="InterPro" id="IPR011051">
    <property type="entry name" value="RmlC_Cupin_sf"/>
</dbReference>
<comment type="caution">
    <text evidence="5">The sequence shown here is derived from an EMBL/GenBank/DDBJ whole genome shotgun (WGS) entry which is preliminary data.</text>
</comment>
<dbReference type="AlphaFoldDB" id="A0A9D2RW16"/>
<dbReference type="GO" id="GO:0050385">
    <property type="term" value="F:ureidoglycolate lyase activity"/>
    <property type="evidence" value="ECO:0007669"/>
    <property type="project" value="UniProtKB-EC"/>
</dbReference>
<comment type="subunit">
    <text evidence="1">Homodimer.</text>
</comment>
<proteinExistence type="predicted"/>
<dbReference type="Pfam" id="PF04115">
    <property type="entry name" value="Ureidogly_lyase"/>
    <property type="match status" value="1"/>
</dbReference>
<keyword evidence="3 5" id="KW-0456">Lyase</keyword>
<dbReference type="InterPro" id="IPR007247">
    <property type="entry name" value="Ureidogly_lyase"/>
</dbReference>
<evidence type="ECO:0000256" key="3">
    <source>
        <dbReference type="ARBA" id="ARBA00023239"/>
    </source>
</evidence>